<evidence type="ECO:0000256" key="5">
    <source>
        <dbReference type="ARBA" id="ARBA00022777"/>
    </source>
</evidence>
<keyword evidence="4" id="KW-0808">Transferase</keyword>
<dbReference type="SMART" id="SM00387">
    <property type="entry name" value="HATPase_c"/>
    <property type="match status" value="1"/>
</dbReference>
<evidence type="ECO:0000259" key="6">
    <source>
        <dbReference type="PROSITE" id="PS50109"/>
    </source>
</evidence>
<feature type="domain" description="PAS" evidence="7">
    <location>
        <begin position="13"/>
        <end position="75"/>
    </location>
</feature>
<evidence type="ECO:0000256" key="2">
    <source>
        <dbReference type="ARBA" id="ARBA00012438"/>
    </source>
</evidence>
<protein>
    <recommendedName>
        <fullName evidence="2">histidine kinase</fullName>
        <ecNumber evidence="2">2.7.13.3</ecNumber>
    </recommendedName>
</protein>
<dbReference type="InterPro" id="IPR013656">
    <property type="entry name" value="PAS_4"/>
</dbReference>
<evidence type="ECO:0000313" key="9">
    <source>
        <dbReference type="EMBL" id="MCO5724872.1"/>
    </source>
</evidence>
<sequence length="617" mass="70425">MRQQTDLNLQGYLIKQLPVPTAFLDRELRVVLASDSWVSTFGWSRAEVIGRTFRQLFPDAPKALVRELRDCLSGSPGAREIVRHEPGPAKDTCLEWHGYPWFDRHENIAGVILQTREATREVRMELEYEKMKQLLEVTSEVSRIGSWEYLTREDYLHWSPMTRKIHDVGDDFTPSLQDAINFYKEGYSRNAISMAVYRAMETGQPWREKLQLITAAGKEIWVIAAGKALFREGTCIGLIGTFQDVTEATLAEMKIRESELLLSTLVDNLPLNVYIKDLESRKVLVNKAECQFLGARTAAELIGKSDFDLYEREVAETSREEDLYVMNNRASLIGKETVSVRPDGTMATLLTSKIPLIDHDNKVYGLMGIGMDISHLKEKEDELRRLIDITSRQNKKLVDFAHIVSHNLRSHTANFSMLLDFLVGETDASEKAKITEMLQQASSRLQETLENLNTVVAINTNHIHSRKKRVSLGGKVDEVEKKLAGFLNRNQALLIREIPENTTVKVVPQYLESILTHLVSNAVKYRHPDRDPVIRMTCERLPGYQVLNIEDNGLGMDLEKYGDKLFGMHKTFHEHPDARGLGLFLTKNQMEAMNGKIRVMSREGKGSTFKIYFHEED</sequence>
<feature type="domain" description="PAC" evidence="8">
    <location>
        <begin position="206"/>
        <end position="257"/>
    </location>
</feature>
<dbReference type="InterPro" id="IPR035965">
    <property type="entry name" value="PAS-like_dom_sf"/>
</dbReference>
<dbReference type="PANTHER" id="PTHR43304:SF1">
    <property type="entry name" value="PAC DOMAIN-CONTAINING PROTEIN"/>
    <property type="match status" value="1"/>
</dbReference>
<name>A0ABT1AZ48_9FLAO</name>
<evidence type="ECO:0000313" key="10">
    <source>
        <dbReference type="Proteomes" id="UP001206312"/>
    </source>
</evidence>
<evidence type="ECO:0000256" key="4">
    <source>
        <dbReference type="ARBA" id="ARBA00022679"/>
    </source>
</evidence>
<dbReference type="InterPro" id="IPR000014">
    <property type="entry name" value="PAS"/>
</dbReference>
<dbReference type="PROSITE" id="PS50113">
    <property type="entry name" value="PAC"/>
    <property type="match status" value="2"/>
</dbReference>
<comment type="caution">
    <text evidence="9">The sequence shown here is derived from an EMBL/GenBank/DDBJ whole genome shotgun (WGS) entry which is preliminary data.</text>
</comment>
<evidence type="ECO:0000256" key="3">
    <source>
        <dbReference type="ARBA" id="ARBA00022553"/>
    </source>
</evidence>
<keyword evidence="10" id="KW-1185">Reference proteome</keyword>
<accession>A0ABT1AZ48</accession>
<dbReference type="RefSeq" id="WP_252741245.1">
    <property type="nucleotide sequence ID" value="NZ_JAMXIB010000005.1"/>
</dbReference>
<reference evidence="9 10" key="1">
    <citation type="submission" date="2022-06" db="EMBL/GenBank/DDBJ databases">
        <authorList>
            <person name="Xuan X."/>
        </authorList>
    </citation>
    <scope>NUCLEOTIDE SEQUENCE [LARGE SCALE GENOMIC DNA]</scope>
    <source>
        <strain evidence="9 10">2V75</strain>
    </source>
</reference>
<dbReference type="InterPro" id="IPR036890">
    <property type="entry name" value="HATPase_C_sf"/>
</dbReference>
<feature type="domain" description="PAC" evidence="8">
    <location>
        <begin position="333"/>
        <end position="385"/>
    </location>
</feature>
<dbReference type="Gene3D" id="3.30.565.10">
    <property type="entry name" value="Histidine kinase-like ATPase, C-terminal domain"/>
    <property type="match status" value="1"/>
</dbReference>
<organism evidence="9 10">
    <name type="scientific">Robiginitalea marina</name>
    <dbReference type="NCBI Taxonomy" id="2954105"/>
    <lineage>
        <taxon>Bacteria</taxon>
        <taxon>Pseudomonadati</taxon>
        <taxon>Bacteroidota</taxon>
        <taxon>Flavobacteriia</taxon>
        <taxon>Flavobacteriales</taxon>
        <taxon>Flavobacteriaceae</taxon>
        <taxon>Robiginitalea</taxon>
    </lineage>
</organism>
<dbReference type="Gene3D" id="3.30.450.20">
    <property type="entry name" value="PAS domain"/>
    <property type="match status" value="3"/>
</dbReference>
<dbReference type="InterPro" id="IPR052162">
    <property type="entry name" value="Sensor_kinase/Photoreceptor"/>
</dbReference>
<evidence type="ECO:0000259" key="8">
    <source>
        <dbReference type="PROSITE" id="PS50113"/>
    </source>
</evidence>
<dbReference type="CDD" id="cd00130">
    <property type="entry name" value="PAS"/>
    <property type="match status" value="2"/>
</dbReference>
<evidence type="ECO:0000259" key="7">
    <source>
        <dbReference type="PROSITE" id="PS50112"/>
    </source>
</evidence>
<dbReference type="PRINTS" id="PR00344">
    <property type="entry name" value="BCTRLSENSOR"/>
</dbReference>
<keyword evidence="3" id="KW-0597">Phosphoprotein</keyword>
<dbReference type="PROSITE" id="PS50112">
    <property type="entry name" value="PAS"/>
    <property type="match status" value="1"/>
</dbReference>
<dbReference type="Pfam" id="PF13426">
    <property type="entry name" value="PAS_9"/>
    <property type="match status" value="1"/>
</dbReference>
<dbReference type="InterPro" id="IPR003594">
    <property type="entry name" value="HATPase_dom"/>
</dbReference>
<dbReference type="InterPro" id="IPR004358">
    <property type="entry name" value="Sig_transdc_His_kin-like_C"/>
</dbReference>
<comment type="catalytic activity">
    <reaction evidence="1">
        <text>ATP + protein L-histidine = ADP + protein N-phospho-L-histidine.</text>
        <dbReference type="EC" id="2.7.13.3"/>
    </reaction>
</comment>
<dbReference type="SUPFAM" id="SSF55785">
    <property type="entry name" value="PYP-like sensor domain (PAS domain)"/>
    <property type="match status" value="3"/>
</dbReference>
<dbReference type="PANTHER" id="PTHR43304">
    <property type="entry name" value="PHYTOCHROME-LIKE PROTEIN CPH1"/>
    <property type="match status" value="1"/>
</dbReference>
<dbReference type="InterPro" id="IPR000700">
    <property type="entry name" value="PAS-assoc_C"/>
</dbReference>
<dbReference type="PROSITE" id="PS50109">
    <property type="entry name" value="HIS_KIN"/>
    <property type="match status" value="1"/>
</dbReference>
<feature type="domain" description="Histidine kinase" evidence="6">
    <location>
        <begin position="403"/>
        <end position="617"/>
    </location>
</feature>
<dbReference type="EMBL" id="JAMXIB010000005">
    <property type="protein sequence ID" value="MCO5724872.1"/>
    <property type="molecule type" value="Genomic_DNA"/>
</dbReference>
<keyword evidence="5" id="KW-0418">Kinase</keyword>
<dbReference type="Pfam" id="PF08448">
    <property type="entry name" value="PAS_4"/>
    <property type="match status" value="2"/>
</dbReference>
<dbReference type="Pfam" id="PF02518">
    <property type="entry name" value="HATPase_c"/>
    <property type="match status" value="1"/>
</dbReference>
<dbReference type="SMART" id="SM00091">
    <property type="entry name" value="PAS"/>
    <property type="match status" value="2"/>
</dbReference>
<dbReference type="InterPro" id="IPR005467">
    <property type="entry name" value="His_kinase_dom"/>
</dbReference>
<dbReference type="Proteomes" id="UP001206312">
    <property type="component" value="Unassembled WGS sequence"/>
</dbReference>
<gene>
    <name evidence="9" type="ORF">NG653_08370</name>
</gene>
<dbReference type="NCBIfam" id="TIGR00229">
    <property type="entry name" value="sensory_box"/>
    <property type="match status" value="2"/>
</dbReference>
<dbReference type="SUPFAM" id="SSF55874">
    <property type="entry name" value="ATPase domain of HSP90 chaperone/DNA topoisomerase II/histidine kinase"/>
    <property type="match status" value="1"/>
</dbReference>
<dbReference type="EC" id="2.7.13.3" evidence="2"/>
<evidence type="ECO:0000256" key="1">
    <source>
        <dbReference type="ARBA" id="ARBA00000085"/>
    </source>
</evidence>
<proteinExistence type="predicted"/>